<sequence length="479" mass="54557">MNIIHRKDIGTKQKALTINLDTKIYGSFAEIGAGQDVAAHFFKAGAAAGTIAKTMSAYDMIFSDSIYGVQQTRRYVSESRLISMLNHEYSLLIERLAALRGETTTFFAFAATFAALNYHKTNDGHGWIGLRFQMEPNGDYNDVILHVNLLDNDNNLQQQAAGIFGVNLIYACYNYNEYPYIFIESLMDDLSRDRIQIDMIRFEGTGFAKVDNRLMSLHLVKLGFTDAALFGPDGKNLQPSEVLYKKHVVVVRGRFRPLINVHLDMINTGVEKFMSEPDVNKENVILITELTLQALKERNADDGAEINEKDFLDRVDILCSLGQTVLISNFYQYYKLVAYLSKFTKLKLGVVLGYPNLEYIFSENHYKNLSGGILEAFATLFSRAVKLFIYPTLRNGEIWDSKRFSLPPNLIDLYDYLLINDKIADIETYNKNNLEVETDSVLQMIKNDSEGWEQYMPVEVSAMIKMRNLFGYGSKNEQL</sequence>
<dbReference type="Proteomes" id="UP001597010">
    <property type="component" value="Unassembled WGS sequence"/>
</dbReference>
<comment type="caution">
    <text evidence="1">The sequence shown here is derived from an EMBL/GenBank/DDBJ whole genome shotgun (WGS) entry which is preliminary data.</text>
</comment>
<evidence type="ECO:0000313" key="2">
    <source>
        <dbReference type="Proteomes" id="UP001597010"/>
    </source>
</evidence>
<proteinExistence type="predicted"/>
<dbReference type="RefSeq" id="WP_377114014.1">
    <property type="nucleotide sequence ID" value="NZ_JBHTHZ010000005.1"/>
</dbReference>
<name>A0ABW3AT99_9SPHI</name>
<organism evidence="1 2">
    <name type="scientific">Mucilaginibacter litoreus</name>
    <dbReference type="NCBI Taxonomy" id="1048221"/>
    <lineage>
        <taxon>Bacteria</taxon>
        <taxon>Pseudomonadati</taxon>
        <taxon>Bacteroidota</taxon>
        <taxon>Sphingobacteriia</taxon>
        <taxon>Sphingobacteriales</taxon>
        <taxon>Sphingobacteriaceae</taxon>
        <taxon>Mucilaginibacter</taxon>
    </lineage>
</organism>
<dbReference type="EMBL" id="JBHTHZ010000005">
    <property type="protein sequence ID" value="MFD0793756.1"/>
    <property type="molecule type" value="Genomic_DNA"/>
</dbReference>
<gene>
    <name evidence="1" type="ORF">ACFQZX_09010</name>
</gene>
<keyword evidence="2" id="KW-1185">Reference proteome</keyword>
<protein>
    <submittedName>
        <fullName evidence="1">TonB-dependent receptor</fullName>
    </submittedName>
</protein>
<keyword evidence="1" id="KW-0675">Receptor</keyword>
<evidence type="ECO:0000313" key="1">
    <source>
        <dbReference type="EMBL" id="MFD0793756.1"/>
    </source>
</evidence>
<reference evidence="2" key="1">
    <citation type="journal article" date="2019" name="Int. J. Syst. Evol. Microbiol.">
        <title>The Global Catalogue of Microorganisms (GCM) 10K type strain sequencing project: providing services to taxonomists for standard genome sequencing and annotation.</title>
        <authorList>
            <consortium name="The Broad Institute Genomics Platform"/>
            <consortium name="The Broad Institute Genome Sequencing Center for Infectious Disease"/>
            <person name="Wu L."/>
            <person name="Ma J."/>
        </authorList>
    </citation>
    <scope>NUCLEOTIDE SEQUENCE [LARGE SCALE GENOMIC DNA]</scope>
    <source>
        <strain evidence="2">CCUG 61484</strain>
    </source>
</reference>
<accession>A0ABW3AT99</accession>